<accession>A0A1I5SEB5</accession>
<dbReference type="EMBL" id="FOXQ01000001">
    <property type="protein sequence ID" value="SFP69055.1"/>
    <property type="molecule type" value="Genomic_DNA"/>
</dbReference>
<dbReference type="RefSeq" id="WP_143075740.1">
    <property type="nucleotide sequence ID" value="NZ_FOXQ01000001.1"/>
</dbReference>
<dbReference type="AlphaFoldDB" id="A0A1I5SEB5"/>
<organism evidence="2 3">
    <name type="scientific">Parafilimonas terrae</name>
    <dbReference type="NCBI Taxonomy" id="1465490"/>
    <lineage>
        <taxon>Bacteria</taxon>
        <taxon>Pseudomonadati</taxon>
        <taxon>Bacteroidota</taxon>
        <taxon>Chitinophagia</taxon>
        <taxon>Chitinophagales</taxon>
        <taxon>Chitinophagaceae</taxon>
        <taxon>Parafilimonas</taxon>
    </lineage>
</organism>
<dbReference type="OrthoDB" id="669576at2"/>
<evidence type="ECO:0000256" key="1">
    <source>
        <dbReference type="SAM" id="SignalP"/>
    </source>
</evidence>
<name>A0A1I5SEB5_9BACT</name>
<evidence type="ECO:0000313" key="2">
    <source>
        <dbReference type="EMBL" id="SFP69055.1"/>
    </source>
</evidence>
<evidence type="ECO:0008006" key="4">
    <source>
        <dbReference type="Google" id="ProtNLM"/>
    </source>
</evidence>
<dbReference type="STRING" id="1465490.SAMN05444277_101724"/>
<keyword evidence="3" id="KW-1185">Reference proteome</keyword>
<protein>
    <recommendedName>
        <fullName evidence="4">Right handed beta helix region</fullName>
    </recommendedName>
</protein>
<gene>
    <name evidence="2" type="ORF">SAMN05444277_101724</name>
</gene>
<keyword evidence="1" id="KW-0732">Signal</keyword>
<feature type="chain" id="PRO_5011516170" description="Right handed beta helix region" evidence="1">
    <location>
        <begin position="24"/>
        <end position="368"/>
    </location>
</feature>
<feature type="signal peptide" evidence="1">
    <location>
        <begin position="1"/>
        <end position="23"/>
    </location>
</feature>
<reference evidence="2 3" key="1">
    <citation type="submission" date="2016-10" db="EMBL/GenBank/DDBJ databases">
        <authorList>
            <person name="de Groot N.N."/>
        </authorList>
    </citation>
    <scope>NUCLEOTIDE SEQUENCE [LARGE SCALE GENOMIC DNA]</scope>
    <source>
        <strain evidence="2 3">DSM 28286</strain>
    </source>
</reference>
<proteinExistence type="predicted"/>
<evidence type="ECO:0000313" key="3">
    <source>
        <dbReference type="Proteomes" id="UP000199031"/>
    </source>
</evidence>
<sequence length="368" mass="39483">MKKIYSLLLSATILLLNVHTANAKIWRVNNKSNYNGTSIYGDNLGGTSTYPVFNQINQAVAWAAVANNDTLYVEGSTTVYVSATVTKKLAIIGAGYFLTENPKVTNDALEVKVSQLTLNVQGSSVTGLNIVVNGYASDGKIYVNASGITVKRCRIERGVQFATELTDVYILQNFFSNTYATNAFYTNGYSSFIAPTGIIFNNNICQKTLNWNTWPVKQCKNNVFDGPVNASPNLQLQFTTSEFSNNILKTTNASVDINGGNKEKLTYNIGTLSTQFGTANNNKVIADITTLFVASGTSDGKYQLKTNSKGSKNGSDGADRGAFGGAVAQNRYTLSGLANIPVIYKLTTSGVATQSSGLSVTISARTIK</sequence>
<dbReference type="Proteomes" id="UP000199031">
    <property type="component" value="Unassembled WGS sequence"/>
</dbReference>